<name>G5C126_HETGA</name>
<dbReference type="GO" id="GO:0070382">
    <property type="term" value="C:exocytic vesicle"/>
    <property type="evidence" value="ECO:0007669"/>
    <property type="project" value="TreeGrafter"/>
</dbReference>
<dbReference type="GO" id="GO:0001786">
    <property type="term" value="F:phosphatidylserine binding"/>
    <property type="evidence" value="ECO:0007669"/>
    <property type="project" value="TreeGrafter"/>
</dbReference>
<feature type="domain" description="C2" evidence="4">
    <location>
        <begin position="159"/>
        <end position="290"/>
    </location>
</feature>
<feature type="region of interest" description="Disordered" evidence="3">
    <location>
        <begin position="91"/>
        <end position="113"/>
    </location>
</feature>
<dbReference type="GO" id="GO:0031045">
    <property type="term" value="C:dense core granule"/>
    <property type="evidence" value="ECO:0007669"/>
    <property type="project" value="TreeGrafter"/>
</dbReference>
<dbReference type="STRING" id="10181.G5C126"/>
<dbReference type="Proteomes" id="UP000006813">
    <property type="component" value="Unassembled WGS sequence"/>
</dbReference>
<proteinExistence type="inferred from homology"/>
<dbReference type="CDD" id="cd08403">
    <property type="entry name" value="C2B_Synaptotagmin-3-5-6-9-10"/>
    <property type="match status" value="1"/>
</dbReference>
<dbReference type="GO" id="GO:0030276">
    <property type="term" value="F:clathrin binding"/>
    <property type="evidence" value="ECO:0007669"/>
    <property type="project" value="TreeGrafter"/>
</dbReference>
<evidence type="ECO:0000313" key="5">
    <source>
        <dbReference type="EMBL" id="EHB15237.1"/>
    </source>
</evidence>
<dbReference type="EMBL" id="JH172739">
    <property type="protein sequence ID" value="EHB15237.1"/>
    <property type="molecule type" value="Genomic_DNA"/>
</dbReference>
<accession>G5C126</accession>
<reference evidence="5 6" key="1">
    <citation type="journal article" date="2011" name="Nature">
        <title>Genome sequencing reveals insights into physiology and longevity of the naked mole rat.</title>
        <authorList>
            <person name="Kim E.B."/>
            <person name="Fang X."/>
            <person name="Fushan A.A."/>
            <person name="Huang Z."/>
            <person name="Lobanov A.V."/>
            <person name="Han L."/>
            <person name="Marino S.M."/>
            <person name="Sun X."/>
            <person name="Turanov A.A."/>
            <person name="Yang P."/>
            <person name="Yim S.H."/>
            <person name="Zhao X."/>
            <person name="Kasaikina M.V."/>
            <person name="Stoletzki N."/>
            <person name="Peng C."/>
            <person name="Polak P."/>
            <person name="Xiong Z."/>
            <person name="Kiezun A."/>
            <person name="Zhu Y."/>
            <person name="Chen Y."/>
            <person name="Kryukov G.V."/>
            <person name="Zhang Q."/>
            <person name="Peshkin L."/>
            <person name="Yang L."/>
            <person name="Bronson R.T."/>
            <person name="Buffenstein R."/>
            <person name="Wang B."/>
            <person name="Han C."/>
            <person name="Li Q."/>
            <person name="Chen L."/>
            <person name="Zhao W."/>
            <person name="Sunyaev S.R."/>
            <person name="Park T.J."/>
            <person name="Zhang G."/>
            <person name="Wang J."/>
            <person name="Gladyshev V.N."/>
        </authorList>
    </citation>
    <scope>NUCLEOTIDE SEQUENCE [LARGE SCALE GENOMIC DNA]</scope>
</reference>
<dbReference type="InterPro" id="IPR000008">
    <property type="entry name" value="C2_dom"/>
</dbReference>
<dbReference type="PANTHER" id="PTHR10024:SF180">
    <property type="entry name" value="SYNAPTOTAGMIN-9"/>
    <property type="match status" value="1"/>
</dbReference>
<dbReference type="InParanoid" id="G5C126"/>
<dbReference type="GO" id="GO:0017156">
    <property type="term" value="P:calcium-ion regulated exocytosis"/>
    <property type="evidence" value="ECO:0007669"/>
    <property type="project" value="TreeGrafter"/>
</dbReference>
<evidence type="ECO:0000259" key="4">
    <source>
        <dbReference type="PROSITE" id="PS50004"/>
    </source>
</evidence>
<gene>
    <name evidence="5" type="ORF">GW7_00556</name>
</gene>
<evidence type="ECO:0000256" key="3">
    <source>
        <dbReference type="SAM" id="MobiDB-lite"/>
    </source>
</evidence>
<dbReference type="InterPro" id="IPR001565">
    <property type="entry name" value="Synaptotagmin"/>
</dbReference>
<comment type="similarity">
    <text evidence="1">Belongs to the synaptotagmin family.</text>
</comment>
<dbReference type="SUPFAM" id="SSF49562">
    <property type="entry name" value="C2 domain (Calcium/lipid-binding domain, CaLB)"/>
    <property type="match status" value="1"/>
</dbReference>
<dbReference type="InterPro" id="IPR035892">
    <property type="entry name" value="C2_domain_sf"/>
</dbReference>
<dbReference type="GO" id="GO:0005509">
    <property type="term" value="F:calcium ion binding"/>
    <property type="evidence" value="ECO:0007669"/>
    <property type="project" value="TreeGrafter"/>
</dbReference>
<dbReference type="PRINTS" id="PR00399">
    <property type="entry name" value="SYNAPTOTAGMN"/>
</dbReference>
<dbReference type="GO" id="GO:0005544">
    <property type="term" value="F:calcium-dependent phospholipid binding"/>
    <property type="evidence" value="ECO:0007669"/>
    <property type="project" value="TreeGrafter"/>
</dbReference>
<keyword evidence="2" id="KW-0677">Repeat</keyword>
<dbReference type="SMART" id="SM00239">
    <property type="entry name" value="C2"/>
    <property type="match status" value="1"/>
</dbReference>
<dbReference type="PROSITE" id="PS50004">
    <property type="entry name" value="C2"/>
    <property type="match status" value="1"/>
</dbReference>
<evidence type="ECO:0000313" key="6">
    <source>
        <dbReference type="Proteomes" id="UP000006813"/>
    </source>
</evidence>
<dbReference type="Pfam" id="PF00168">
    <property type="entry name" value="C2"/>
    <property type="match status" value="1"/>
</dbReference>
<dbReference type="PANTHER" id="PTHR10024">
    <property type="entry name" value="SYNAPTOTAGMIN"/>
    <property type="match status" value="1"/>
</dbReference>
<organism evidence="5 6">
    <name type="scientific">Heterocephalus glaber</name>
    <name type="common">Naked mole rat</name>
    <dbReference type="NCBI Taxonomy" id="10181"/>
    <lineage>
        <taxon>Eukaryota</taxon>
        <taxon>Metazoa</taxon>
        <taxon>Chordata</taxon>
        <taxon>Craniata</taxon>
        <taxon>Vertebrata</taxon>
        <taxon>Euteleostomi</taxon>
        <taxon>Mammalia</taxon>
        <taxon>Eutheria</taxon>
        <taxon>Euarchontoglires</taxon>
        <taxon>Glires</taxon>
        <taxon>Rodentia</taxon>
        <taxon>Hystricomorpha</taxon>
        <taxon>Bathyergidae</taxon>
        <taxon>Heterocephalus</taxon>
    </lineage>
</organism>
<dbReference type="GO" id="GO:0000149">
    <property type="term" value="F:SNARE binding"/>
    <property type="evidence" value="ECO:0007669"/>
    <property type="project" value="TreeGrafter"/>
</dbReference>
<protein>
    <submittedName>
        <fullName evidence="5">Synaptotagmin-9</fullName>
    </submittedName>
</protein>
<dbReference type="GO" id="GO:0005886">
    <property type="term" value="C:plasma membrane"/>
    <property type="evidence" value="ECO:0007669"/>
    <property type="project" value="TreeGrafter"/>
</dbReference>
<evidence type="ECO:0000256" key="2">
    <source>
        <dbReference type="ARBA" id="ARBA00022737"/>
    </source>
</evidence>
<dbReference type="FunFam" id="2.60.40.150:FF:000005">
    <property type="entry name" value="Synaptotagmin 6"/>
    <property type="match status" value="1"/>
</dbReference>
<evidence type="ECO:0000256" key="1">
    <source>
        <dbReference type="ARBA" id="ARBA00006996"/>
    </source>
</evidence>
<dbReference type="Gene3D" id="2.60.40.150">
    <property type="entry name" value="C2 domain"/>
    <property type="match status" value="1"/>
</dbReference>
<sequence>MPRSMDELCHQELQLLAELCARGALEHDSCQDFIYHLWDCTRPQLHHPDISVSLLTPVVAACGLSLFGVSLFMSWKLSWIPWQERGLFSGSKDNNQEPLNHMDKETNEQENSEDFIDPPFPDSFMKISHTSRDIPLSTQAGIQESCAHGACKQCQDNEDLGELMFSLCYLPMAGRIIITIIKARDLKAMDLTGVSDPYVKVSLMCEGRELKKRKTTTKGNRLHPIYNEIIVFDVPPENIDQIHSSIAVGDYVGHNEIISVCQVGNEAERLGRVHWSEILSYPRKSMAHWHSLVEKNDYG</sequence>
<dbReference type="AlphaFoldDB" id="G5C126"/>